<keyword evidence="3" id="KW-1185">Reference proteome</keyword>
<evidence type="ECO:0000313" key="3">
    <source>
        <dbReference type="Proteomes" id="UP000198569"/>
    </source>
</evidence>
<dbReference type="CDD" id="cd00158">
    <property type="entry name" value="RHOD"/>
    <property type="match status" value="1"/>
</dbReference>
<dbReference type="InterPro" id="IPR001763">
    <property type="entry name" value="Rhodanese-like_dom"/>
</dbReference>
<dbReference type="PANTHER" id="PTHR43031">
    <property type="entry name" value="FAD-DEPENDENT OXIDOREDUCTASE"/>
    <property type="match status" value="1"/>
</dbReference>
<dbReference type="STRING" id="229203.SAMN05444338_11720"/>
<evidence type="ECO:0000313" key="2">
    <source>
        <dbReference type="EMBL" id="SDX87398.1"/>
    </source>
</evidence>
<dbReference type="SMART" id="SM00450">
    <property type="entry name" value="RHOD"/>
    <property type="match status" value="1"/>
</dbReference>
<accession>A0A1H3FAL2</accession>
<dbReference type="Gene3D" id="3.40.250.10">
    <property type="entry name" value="Rhodanese-like domain"/>
    <property type="match status" value="1"/>
</dbReference>
<proteinExistence type="predicted"/>
<dbReference type="InterPro" id="IPR036873">
    <property type="entry name" value="Rhodanese-like_dom_sf"/>
</dbReference>
<keyword evidence="2" id="KW-0808">Transferase</keyword>
<protein>
    <submittedName>
        <fullName evidence="2">Rhodanese-related sulfurtransferase</fullName>
    </submittedName>
</protein>
<dbReference type="EMBL" id="FNMV01000017">
    <property type="protein sequence ID" value="SDX87398.1"/>
    <property type="molecule type" value="Genomic_DNA"/>
</dbReference>
<organism evidence="2 3">
    <name type="scientific">Flavobacterium degerlachei</name>
    <dbReference type="NCBI Taxonomy" id="229203"/>
    <lineage>
        <taxon>Bacteria</taxon>
        <taxon>Pseudomonadati</taxon>
        <taxon>Bacteroidota</taxon>
        <taxon>Flavobacteriia</taxon>
        <taxon>Flavobacteriales</taxon>
        <taxon>Flavobacteriaceae</taxon>
        <taxon>Flavobacterium</taxon>
    </lineage>
</organism>
<reference evidence="3" key="1">
    <citation type="submission" date="2016-10" db="EMBL/GenBank/DDBJ databases">
        <authorList>
            <person name="Varghese N."/>
            <person name="Submissions S."/>
        </authorList>
    </citation>
    <scope>NUCLEOTIDE SEQUENCE [LARGE SCALE GENOMIC DNA]</scope>
    <source>
        <strain evidence="3">DSM 15718</strain>
    </source>
</reference>
<dbReference type="PANTHER" id="PTHR43031:SF1">
    <property type="entry name" value="PYRIDINE NUCLEOTIDE-DISULPHIDE OXIDOREDUCTASE"/>
    <property type="match status" value="1"/>
</dbReference>
<gene>
    <name evidence="2" type="ORF">SAMN05444338_11720</name>
</gene>
<evidence type="ECO:0000259" key="1">
    <source>
        <dbReference type="PROSITE" id="PS50206"/>
    </source>
</evidence>
<dbReference type="OrthoDB" id="9808735at2"/>
<feature type="domain" description="Rhodanese" evidence="1">
    <location>
        <begin position="18"/>
        <end position="108"/>
    </location>
</feature>
<dbReference type="AlphaFoldDB" id="A0A1H3FAL2"/>
<dbReference type="RefSeq" id="WP_091434757.1">
    <property type="nucleotide sequence ID" value="NZ_FNMV01000017.1"/>
</dbReference>
<dbReference type="GO" id="GO:0016740">
    <property type="term" value="F:transferase activity"/>
    <property type="evidence" value="ECO:0007669"/>
    <property type="project" value="UniProtKB-KW"/>
</dbReference>
<dbReference type="Pfam" id="PF00581">
    <property type="entry name" value="Rhodanese"/>
    <property type="match status" value="1"/>
</dbReference>
<name>A0A1H3FAL2_9FLAO</name>
<dbReference type="PROSITE" id="PS50206">
    <property type="entry name" value="RHODANESE_3"/>
    <property type="match status" value="1"/>
</dbReference>
<dbReference type="Proteomes" id="UP000198569">
    <property type="component" value="Unassembled WGS sequence"/>
</dbReference>
<sequence length="125" mass="14553">MEELRIKEVCPTSTLELIKRNYLLLDVREEKEFNQFSFDVPRVLHIPMSELALRINEIPKSEKVIVASLNGERSLQVVHLLRDYGFDNLLNMKKGLSKWIQKGYPIRGETTIEEKSCCRGESKCK</sequence>
<dbReference type="SUPFAM" id="SSF52821">
    <property type="entry name" value="Rhodanese/Cell cycle control phosphatase"/>
    <property type="match status" value="1"/>
</dbReference>
<dbReference type="InterPro" id="IPR050229">
    <property type="entry name" value="GlpE_sulfurtransferase"/>
</dbReference>